<reference evidence="1 2" key="1">
    <citation type="submission" date="2020-04" db="EMBL/GenBank/DDBJ databases">
        <title>Perkinsus chesapeaki whole genome sequence.</title>
        <authorList>
            <person name="Bogema D.R."/>
        </authorList>
    </citation>
    <scope>NUCLEOTIDE SEQUENCE [LARGE SCALE GENOMIC DNA]</scope>
    <source>
        <strain evidence="1">ATCC PRA-425</strain>
    </source>
</reference>
<dbReference type="OrthoDB" id="416754at2759"/>
<accession>A0A7J6L1C4</accession>
<dbReference type="Proteomes" id="UP000591131">
    <property type="component" value="Unassembled WGS sequence"/>
</dbReference>
<keyword evidence="2" id="KW-1185">Reference proteome</keyword>
<sequence>SRKWCVTPVAPSCASNDLTNVPAFSVKLRARSDNPIGPGNIIRIFLHPLLTWNIQSNPQAACTPFEGSVCGSGGIISAAAESVSGGAVVGEGGQDHVNVVKLTIPAIFDSITDVIQHTIHLGNLRLPESGFFPETITAELLRQEGAGPHYWSSVATGSSKVWIKPTVSSVSIVARAGDGNAKPFKGDTKNELYFRIVTGFNVYAATRGDVELTFVLPPGYKCAQTGSSCAGSCISDNYCPEDLSIFKDPQTGEYLVPSYRGQVGQEEADIVNEAEWSTTEAAGVIDQPNYVPASCRLTFQRDMILYGSSVVYMGITVDNPAAALQQSDPSNVWKFEAHQKGSSPTYDEKAKLFTLTQPSTASAFAPVETPTDFSANVAVLGKMSEEVIIPTNFAAGEWNELEIFFKTEQECGTAADGAAQVWVDAPAGFDFTKYCALLPLDNDYFVPEPVIPTQRLPVGTNIECLGAATLGGSSGSAVYNRAKITTISRILGGQFYAFSLQVHNAATYVHNAKWTITTYTKSNSPCDRSFYNVRMNPHDPADGSSLPWAIYQQGMPGTHFGVRLADLRPAVLETDVATDITVFPIIVQKDTKENFRITAPGGYKWEFTSQQFKYKTAQVGLANSEVVEGTDADLPLTTIPSRPIVEPFNELIVAYLSSNLVAGRQYGIKTKIRVPRNTPTASSNTFIIEFGFDKTTLSGRSEAGVTNSPPVQALINGEVTYHTSVAGATDNELCFRIQTISPIVRGGGIVIQGPSGFIFQENCVTLASPGFMSLPTDSYCRYQIDETAQDVPVVTITAGVSGIGANMYKFCLAVENPTTASDTAGFWTFHSYEIISEESYLDYSTQVPGFTIKRPMFAYHLVEQRRREVCGVGSVSTNCSLEDFSYWLTGRNDRPDVANQLIFSFALTEDSVDGELVVIAPTGFEFDYECEVVTDSSRVFDATKSADDSTLPAGYTQSYEPWPDPPFGEITRCTGEGNVARVEINEGLTAEKNYVFRLTVLKNPTGTPQWNKWLLEFGDEASEPIGGFPVWAFYYGKITASDTSTSSGDLPTRNLVTINIGITNRVPAGGRINVREMILAPAGFLIDSECDATVTVRDTGIPIDTKCQGASRPSNECQLLILSDQELSGGTIYQILLMVTNPSSVSPAKSWTFQSYESDAVTSTLDYAQFTGFGVNLLATTFSMLSASSRNGLTEVQFEFLVSLPDRVVAGDEIVLLAPLGFELNKIGKQTCTDYALVPHITVPPVALDRSPPVCSANRMSWTVQDGTFPASTYVRFTVSSINPASTPEDNTFQIKHLRSSGREVHASAVMKGYNIVPQLKDVKVSLVEPFVRATSGYCTVMIELTPVTVANLVVIKGHITDRTDAYFGMTSVTLRMPPPDIQRDDAISKRSLWEVTISSSLKSEVDFLYVLENVQNPTEIGVSLWDITTYLDTTEIEQRKDAKLDAEGFEVLGSIRVYSDSRVDPRVYGAKDSVIYFALKNSHLIPAGSILELHAPPGYVVKNESFVRLSGIVELDGQHGLDPAPTGSSAFVYRIPLAADITEDNEFAFTITTDLPEVQLSQTSWLVQAIFEDKVVATNDFGFPGFALVGTLPFSVVPGLQTPGAEITLRISFSLAAALRGQTYVSLEITAPLGFKFSSGSSCLKSSSTEGSGSVFGGCVGNNNLATLSTTRNTLEQGQTVVEMVCVNPDVTPSNNFWRLALFLDSDGSLYRNIQTEEGYEIKAMEAYYRGNNRLGVSAPGFFTFMPAKEILGPIQVDISLLDIYFTY</sequence>
<dbReference type="EMBL" id="JAAPAO010000866">
    <property type="protein sequence ID" value="KAF4652964.1"/>
    <property type="molecule type" value="Genomic_DNA"/>
</dbReference>
<evidence type="ECO:0000313" key="2">
    <source>
        <dbReference type="Proteomes" id="UP000591131"/>
    </source>
</evidence>
<evidence type="ECO:0000313" key="1">
    <source>
        <dbReference type="EMBL" id="KAF4652964.1"/>
    </source>
</evidence>
<keyword evidence="1" id="KW-0808">Transferase</keyword>
<dbReference type="GO" id="GO:0032259">
    <property type="term" value="P:methylation"/>
    <property type="evidence" value="ECO:0007669"/>
    <property type="project" value="UniProtKB-KW"/>
</dbReference>
<name>A0A7J6L1C4_PERCH</name>
<keyword evidence="1" id="KW-0489">Methyltransferase</keyword>
<feature type="non-terminal residue" evidence="1">
    <location>
        <position position="1"/>
    </location>
</feature>
<comment type="caution">
    <text evidence="1">The sequence shown here is derived from an EMBL/GenBank/DDBJ whole genome shotgun (WGS) entry which is preliminary data.</text>
</comment>
<protein>
    <submittedName>
        <fullName evidence="1">Protein arginine methyltransferase 10</fullName>
    </submittedName>
</protein>
<gene>
    <name evidence="1" type="primary">PRMT10_5</name>
    <name evidence="1" type="ORF">FOL47_010771</name>
</gene>
<proteinExistence type="predicted"/>
<organism evidence="1 2">
    <name type="scientific">Perkinsus chesapeaki</name>
    <name type="common">Clam parasite</name>
    <name type="synonym">Perkinsus andrewsi</name>
    <dbReference type="NCBI Taxonomy" id="330153"/>
    <lineage>
        <taxon>Eukaryota</taxon>
        <taxon>Sar</taxon>
        <taxon>Alveolata</taxon>
        <taxon>Perkinsozoa</taxon>
        <taxon>Perkinsea</taxon>
        <taxon>Perkinsida</taxon>
        <taxon>Perkinsidae</taxon>
        <taxon>Perkinsus</taxon>
    </lineage>
</organism>
<dbReference type="GO" id="GO:0008168">
    <property type="term" value="F:methyltransferase activity"/>
    <property type="evidence" value="ECO:0007669"/>
    <property type="project" value="UniProtKB-KW"/>
</dbReference>